<keyword evidence="9" id="KW-1185">Reference proteome</keyword>
<dbReference type="CDD" id="cd07984">
    <property type="entry name" value="LPLAT_LABLAT-like"/>
    <property type="match status" value="1"/>
</dbReference>
<name>A0A1X7KSH7_9BACT</name>
<evidence type="ECO:0000256" key="2">
    <source>
        <dbReference type="ARBA" id="ARBA00022475"/>
    </source>
</evidence>
<keyword evidence="6" id="KW-0012">Acyltransferase</keyword>
<dbReference type="AlphaFoldDB" id="A0A1X7KSH7"/>
<keyword evidence="5 7" id="KW-0472">Membrane</keyword>
<keyword evidence="7" id="KW-1133">Transmembrane helix</keyword>
<keyword evidence="7" id="KW-0812">Transmembrane</keyword>
<dbReference type="Pfam" id="PF03279">
    <property type="entry name" value="Lip_A_acyltrans"/>
    <property type="match status" value="1"/>
</dbReference>
<organism evidence="8 9">
    <name type="scientific">Marivirga sericea</name>
    <dbReference type="NCBI Taxonomy" id="1028"/>
    <lineage>
        <taxon>Bacteria</taxon>
        <taxon>Pseudomonadati</taxon>
        <taxon>Bacteroidota</taxon>
        <taxon>Cytophagia</taxon>
        <taxon>Cytophagales</taxon>
        <taxon>Marivirgaceae</taxon>
        <taxon>Marivirga</taxon>
    </lineage>
</organism>
<dbReference type="GO" id="GO:0016746">
    <property type="term" value="F:acyltransferase activity"/>
    <property type="evidence" value="ECO:0007669"/>
    <property type="project" value="UniProtKB-KW"/>
</dbReference>
<keyword evidence="2" id="KW-1003">Cell membrane</keyword>
<evidence type="ECO:0000256" key="3">
    <source>
        <dbReference type="ARBA" id="ARBA00022519"/>
    </source>
</evidence>
<dbReference type="GO" id="GO:0005886">
    <property type="term" value="C:plasma membrane"/>
    <property type="evidence" value="ECO:0007669"/>
    <property type="project" value="UniProtKB-SubCell"/>
</dbReference>
<dbReference type="RefSeq" id="WP_085518214.1">
    <property type="nucleotide sequence ID" value="NZ_FXAW01000006.1"/>
</dbReference>
<sequence length="302" mass="36290">MKAKYYFLKAVFWLLSKIPFWFYHGLSSVIAFIFIKFKLYRYKVVTDNLSKCFPEKSEAEIKKIAKQFYFHFADLLIESVKAFGFSKETIKKRYKIKPNPELQKLMDEKKNIAMILPHFANWEWAAQGINFMVERNQPLSLIMYKPLKNKVMDKLMRDNRTRFPGNHLFPKNNVMREVLAHQDDHYLLGFAADQSPANTYNSYWMQFLGRETGVFFGVEKFCQKLNLVPVYAHVKKIGRSRFEVDMEIITEEPREQAYGYITEKHMRLLEADIYKNPHLWLWTHRRWKRSKPADYEQIRPQE</sequence>
<comment type="subcellular location">
    <subcellularLocation>
        <location evidence="1">Cell inner membrane</location>
    </subcellularLocation>
</comment>
<dbReference type="PANTHER" id="PTHR30606:SF10">
    <property type="entry name" value="PHOSPHATIDYLINOSITOL MANNOSIDE ACYLTRANSFERASE"/>
    <property type="match status" value="1"/>
</dbReference>
<evidence type="ECO:0000256" key="7">
    <source>
        <dbReference type="SAM" id="Phobius"/>
    </source>
</evidence>
<proteinExistence type="predicted"/>
<feature type="transmembrane region" description="Helical" evidence="7">
    <location>
        <begin position="20"/>
        <end position="37"/>
    </location>
</feature>
<evidence type="ECO:0000256" key="1">
    <source>
        <dbReference type="ARBA" id="ARBA00004533"/>
    </source>
</evidence>
<dbReference type="OrthoDB" id="9801955at2"/>
<dbReference type="STRING" id="1028.SAMN05661096_03070"/>
<evidence type="ECO:0000256" key="5">
    <source>
        <dbReference type="ARBA" id="ARBA00023136"/>
    </source>
</evidence>
<dbReference type="EMBL" id="FXAW01000006">
    <property type="protein sequence ID" value="SMG43819.1"/>
    <property type="molecule type" value="Genomic_DNA"/>
</dbReference>
<keyword evidence="4 8" id="KW-0808">Transferase</keyword>
<dbReference type="Proteomes" id="UP000193804">
    <property type="component" value="Unassembled WGS sequence"/>
</dbReference>
<keyword evidence="3" id="KW-0997">Cell inner membrane</keyword>
<accession>A0A1X7KSH7</accession>
<evidence type="ECO:0000313" key="8">
    <source>
        <dbReference type="EMBL" id="SMG43819.1"/>
    </source>
</evidence>
<reference evidence="9" key="1">
    <citation type="submission" date="2017-04" db="EMBL/GenBank/DDBJ databases">
        <authorList>
            <person name="Varghese N."/>
            <person name="Submissions S."/>
        </authorList>
    </citation>
    <scope>NUCLEOTIDE SEQUENCE [LARGE SCALE GENOMIC DNA]</scope>
    <source>
        <strain evidence="9">DSM 4125</strain>
    </source>
</reference>
<dbReference type="GO" id="GO:0009247">
    <property type="term" value="P:glycolipid biosynthetic process"/>
    <property type="evidence" value="ECO:0007669"/>
    <property type="project" value="UniProtKB-ARBA"/>
</dbReference>
<dbReference type="PANTHER" id="PTHR30606">
    <property type="entry name" value="LIPID A BIOSYNTHESIS LAUROYL ACYLTRANSFERASE"/>
    <property type="match status" value="1"/>
</dbReference>
<evidence type="ECO:0000256" key="4">
    <source>
        <dbReference type="ARBA" id="ARBA00022679"/>
    </source>
</evidence>
<evidence type="ECO:0000256" key="6">
    <source>
        <dbReference type="ARBA" id="ARBA00023315"/>
    </source>
</evidence>
<dbReference type="InterPro" id="IPR004960">
    <property type="entry name" value="LipA_acyltrans"/>
</dbReference>
<gene>
    <name evidence="8" type="ORF">SAMN05661096_03070</name>
</gene>
<evidence type="ECO:0000313" key="9">
    <source>
        <dbReference type="Proteomes" id="UP000193804"/>
    </source>
</evidence>
<protein>
    <submittedName>
        <fullName evidence="8">KDO2-lipid IV(A) lauroyltransferase</fullName>
    </submittedName>
</protein>